<proteinExistence type="predicted"/>
<name>A0A2W5ST63_ANCNO</name>
<dbReference type="AlphaFoldDB" id="A0A2W5ST63"/>
<protein>
    <submittedName>
        <fullName evidence="2">Uncharacterized protein</fullName>
    </submittedName>
</protein>
<dbReference type="Proteomes" id="UP000248887">
    <property type="component" value="Unassembled WGS sequence"/>
</dbReference>
<gene>
    <name evidence="2" type="ORF">DI549_10980</name>
</gene>
<evidence type="ECO:0000313" key="3">
    <source>
        <dbReference type="Proteomes" id="UP000248887"/>
    </source>
</evidence>
<evidence type="ECO:0000313" key="2">
    <source>
        <dbReference type="EMBL" id="PZQ82693.1"/>
    </source>
</evidence>
<sequence>MQATLNIADLAAEVQERTAEHAECVALAAEANRRETASLNQLNQAQKQLDEAMKALRMAAPNSTDWGRQAAFIRCGEGGADG</sequence>
<evidence type="ECO:0000256" key="1">
    <source>
        <dbReference type="SAM" id="Coils"/>
    </source>
</evidence>
<comment type="caution">
    <text evidence="2">The sequence shown here is derived from an EMBL/GenBank/DDBJ whole genome shotgun (WGS) entry which is preliminary data.</text>
</comment>
<keyword evidence="1" id="KW-0175">Coiled coil</keyword>
<feature type="coiled-coil region" evidence="1">
    <location>
        <begin position="28"/>
        <end position="59"/>
    </location>
</feature>
<accession>A0A2W5ST63</accession>
<dbReference type="EMBL" id="QFQD01000030">
    <property type="protein sequence ID" value="PZQ82693.1"/>
    <property type="molecule type" value="Genomic_DNA"/>
</dbReference>
<organism evidence="2 3">
    <name type="scientific">Ancylobacter novellus</name>
    <name type="common">Thiobacillus novellus</name>
    <dbReference type="NCBI Taxonomy" id="921"/>
    <lineage>
        <taxon>Bacteria</taxon>
        <taxon>Pseudomonadati</taxon>
        <taxon>Pseudomonadota</taxon>
        <taxon>Alphaproteobacteria</taxon>
        <taxon>Hyphomicrobiales</taxon>
        <taxon>Xanthobacteraceae</taxon>
        <taxon>Ancylobacter</taxon>
    </lineage>
</organism>
<reference evidence="2 3" key="1">
    <citation type="submission" date="2017-08" db="EMBL/GenBank/DDBJ databases">
        <title>Infants hospitalized years apart are colonized by the same room-sourced microbial strains.</title>
        <authorList>
            <person name="Brooks B."/>
            <person name="Olm M.R."/>
            <person name="Firek B.A."/>
            <person name="Baker R."/>
            <person name="Thomas B.C."/>
            <person name="Morowitz M.J."/>
            <person name="Banfield J.F."/>
        </authorList>
    </citation>
    <scope>NUCLEOTIDE SEQUENCE [LARGE SCALE GENOMIC DNA]</scope>
    <source>
        <strain evidence="2">S2_005_001_R2_27</strain>
    </source>
</reference>